<name>A0AAD9QUP3_ACRCE</name>
<proteinExistence type="predicted"/>
<reference evidence="1" key="1">
    <citation type="journal article" date="2023" name="G3 (Bethesda)">
        <title>Whole genome assembly and annotation of the endangered Caribbean coral Acropora cervicornis.</title>
        <authorList>
            <person name="Selwyn J.D."/>
            <person name="Vollmer S.V."/>
        </authorList>
    </citation>
    <scope>NUCLEOTIDE SEQUENCE</scope>
    <source>
        <strain evidence="1">K2</strain>
    </source>
</reference>
<keyword evidence="2" id="KW-1185">Reference proteome</keyword>
<reference evidence="1" key="2">
    <citation type="journal article" date="2023" name="Science">
        <title>Genomic signatures of disease resistance in endangered staghorn corals.</title>
        <authorList>
            <person name="Vollmer S.V."/>
            <person name="Selwyn J.D."/>
            <person name="Despard B.A."/>
            <person name="Roesel C.L."/>
        </authorList>
    </citation>
    <scope>NUCLEOTIDE SEQUENCE</scope>
    <source>
        <strain evidence="1">K2</strain>
    </source>
</reference>
<evidence type="ECO:0000313" key="1">
    <source>
        <dbReference type="EMBL" id="KAK2567746.1"/>
    </source>
</evidence>
<sequence>MNHSRRPYHLATKSSWNKRCIEVSDFPNSMTNWMRMALTINYPAFHPAYFTRSGAKFKMADESFVLVDQLTEDFDLENELFDDKNDIMVFSAVTCFMRRDLNRIDGYFEVTVPTYEPNHFRMTRGTCEILCLEVMNTARIPAGNTRGRQLIPPTKQVLAFLWSMANQEPTRLVTDRFNITMSSVNRVLQIGAQALADLNAEYIKWPNGHRMNAIKAAFEEGGFLGVVCLIDGTHTSIRAPMEEPEAYINQKNSIQ</sequence>
<accession>A0AAD9QUP3</accession>
<dbReference type="EMBL" id="JARQWQ010000013">
    <property type="protein sequence ID" value="KAK2567746.1"/>
    <property type="molecule type" value="Genomic_DNA"/>
</dbReference>
<organism evidence="1 2">
    <name type="scientific">Acropora cervicornis</name>
    <name type="common">Staghorn coral</name>
    <dbReference type="NCBI Taxonomy" id="6130"/>
    <lineage>
        <taxon>Eukaryota</taxon>
        <taxon>Metazoa</taxon>
        <taxon>Cnidaria</taxon>
        <taxon>Anthozoa</taxon>
        <taxon>Hexacorallia</taxon>
        <taxon>Scleractinia</taxon>
        <taxon>Astrocoeniina</taxon>
        <taxon>Acroporidae</taxon>
        <taxon>Acropora</taxon>
    </lineage>
</organism>
<evidence type="ECO:0000313" key="2">
    <source>
        <dbReference type="Proteomes" id="UP001249851"/>
    </source>
</evidence>
<dbReference type="Proteomes" id="UP001249851">
    <property type="component" value="Unassembled WGS sequence"/>
</dbReference>
<evidence type="ECO:0008006" key="3">
    <source>
        <dbReference type="Google" id="ProtNLM"/>
    </source>
</evidence>
<dbReference type="AlphaFoldDB" id="A0AAD9QUP3"/>
<gene>
    <name evidence="1" type="ORF">P5673_007612</name>
</gene>
<protein>
    <recommendedName>
        <fullName evidence="3">DDE Tnp4 domain-containing protein</fullName>
    </recommendedName>
</protein>
<comment type="caution">
    <text evidence="1">The sequence shown here is derived from an EMBL/GenBank/DDBJ whole genome shotgun (WGS) entry which is preliminary data.</text>
</comment>